<reference evidence="1" key="1">
    <citation type="submission" date="2022-07" db="EMBL/GenBank/DDBJ databases">
        <title>Complete Genome Sequence of the Radioresistant Bacterium Deinococcus aetherius ST0316, Isolated from the Air Dust collected in Lower Stratosphere above Japan.</title>
        <authorList>
            <person name="Satoh K."/>
            <person name="Hagiwara K."/>
            <person name="Katsumata K."/>
            <person name="Kubo A."/>
            <person name="Yokobori S."/>
            <person name="Yamagishi A."/>
            <person name="Oono Y."/>
            <person name="Narumi I."/>
        </authorList>
    </citation>
    <scope>NUCLEOTIDE SEQUENCE</scope>
    <source>
        <strain evidence="1">ST0316</strain>
    </source>
</reference>
<gene>
    <name evidence="1" type="ORF">DAETH_16060</name>
</gene>
<protein>
    <submittedName>
        <fullName evidence="1">Uncharacterized protein</fullName>
    </submittedName>
</protein>
<keyword evidence="2" id="KW-1185">Reference proteome</keyword>
<name>A0ABN6RE50_9DEIO</name>
<dbReference type="Proteomes" id="UP001064971">
    <property type="component" value="Chromosome"/>
</dbReference>
<proteinExistence type="predicted"/>
<dbReference type="EMBL" id="AP026560">
    <property type="protein sequence ID" value="BDP41637.1"/>
    <property type="molecule type" value="Genomic_DNA"/>
</dbReference>
<organism evidence="1 2">
    <name type="scientific">Deinococcus aetherius</name>
    <dbReference type="NCBI Taxonomy" id="200252"/>
    <lineage>
        <taxon>Bacteria</taxon>
        <taxon>Thermotogati</taxon>
        <taxon>Deinococcota</taxon>
        <taxon>Deinococci</taxon>
        <taxon>Deinococcales</taxon>
        <taxon>Deinococcaceae</taxon>
        <taxon>Deinococcus</taxon>
    </lineage>
</organism>
<accession>A0ABN6RE50</accession>
<sequence length="127" mass="13622">MQAQLPGGETERASARVLQEQTELASTVTGRHVFQVVEINPGQRTGRLSYEAEAKIKTLTLDLVAQPGAAVENKACFVENPGFSGSKPTFEGKYAASQQTIGQFMLALSWDRVTADGTCTVSLESSQ</sequence>
<evidence type="ECO:0000313" key="1">
    <source>
        <dbReference type="EMBL" id="BDP41637.1"/>
    </source>
</evidence>
<evidence type="ECO:0000313" key="2">
    <source>
        <dbReference type="Proteomes" id="UP001064971"/>
    </source>
</evidence>